<evidence type="ECO:0000313" key="1">
    <source>
        <dbReference type="EMBL" id="HIS23947.1"/>
    </source>
</evidence>
<accession>A0A9D1EN23</accession>
<reference evidence="1" key="2">
    <citation type="journal article" date="2021" name="PeerJ">
        <title>Extensive microbial diversity within the chicken gut microbiome revealed by metagenomics and culture.</title>
        <authorList>
            <person name="Gilroy R."/>
            <person name="Ravi A."/>
            <person name="Getino M."/>
            <person name="Pursley I."/>
            <person name="Horton D.L."/>
            <person name="Alikhan N.F."/>
            <person name="Baker D."/>
            <person name="Gharbi K."/>
            <person name="Hall N."/>
            <person name="Watson M."/>
            <person name="Adriaenssens E.M."/>
            <person name="Foster-Nyarko E."/>
            <person name="Jarju S."/>
            <person name="Secka A."/>
            <person name="Antonio M."/>
            <person name="Oren A."/>
            <person name="Chaudhuri R.R."/>
            <person name="La Ragione R."/>
            <person name="Hildebrand F."/>
            <person name="Pallen M.J."/>
        </authorList>
    </citation>
    <scope>NUCLEOTIDE SEQUENCE</scope>
    <source>
        <strain evidence="1">CHK157-1446</strain>
    </source>
</reference>
<gene>
    <name evidence="1" type="ORF">IAD01_00865</name>
</gene>
<protein>
    <submittedName>
        <fullName evidence="1">Uncharacterized protein</fullName>
    </submittedName>
</protein>
<dbReference type="AlphaFoldDB" id="A0A9D1EN23"/>
<comment type="caution">
    <text evidence="1">The sequence shown here is derived from an EMBL/GenBank/DDBJ whole genome shotgun (WGS) entry which is preliminary data.</text>
</comment>
<organism evidence="1 2">
    <name type="scientific">Candidatus Faeciplasma gallinarum</name>
    <dbReference type="NCBI Taxonomy" id="2840799"/>
    <lineage>
        <taxon>Bacteria</taxon>
        <taxon>Bacillati</taxon>
        <taxon>Bacillota</taxon>
        <taxon>Clostridia</taxon>
        <taxon>Eubacteriales</taxon>
        <taxon>Oscillospiraceae</taxon>
        <taxon>Oscillospiraceae incertae sedis</taxon>
        <taxon>Candidatus Faeciplasma</taxon>
    </lineage>
</organism>
<proteinExistence type="predicted"/>
<evidence type="ECO:0000313" key="2">
    <source>
        <dbReference type="Proteomes" id="UP000823982"/>
    </source>
</evidence>
<name>A0A9D1EN23_9FIRM</name>
<reference evidence="1" key="1">
    <citation type="submission" date="2020-10" db="EMBL/GenBank/DDBJ databases">
        <authorList>
            <person name="Gilroy R."/>
        </authorList>
    </citation>
    <scope>NUCLEOTIDE SEQUENCE</scope>
    <source>
        <strain evidence="1">CHK157-1446</strain>
    </source>
</reference>
<sequence>MRQGTTPTHTFSIPVEAALVDSIYICYSQRGCGMLEKTKPQVTLADDEDGGHYASVSLTQEETLNFKAGIECLIQVRFTTVSGEAFASQIISESVDGVIKGGEI</sequence>
<dbReference type="EMBL" id="DVIR01000006">
    <property type="protein sequence ID" value="HIS23947.1"/>
    <property type="molecule type" value="Genomic_DNA"/>
</dbReference>
<dbReference type="Proteomes" id="UP000823982">
    <property type="component" value="Unassembled WGS sequence"/>
</dbReference>